<evidence type="ECO:0000256" key="1">
    <source>
        <dbReference type="SAM" id="Phobius"/>
    </source>
</evidence>
<keyword evidence="1" id="KW-1133">Transmembrane helix</keyword>
<keyword evidence="1" id="KW-0812">Transmembrane</keyword>
<reference evidence="2 3" key="1">
    <citation type="submission" date="2021-01" db="EMBL/GenBank/DDBJ databases">
        <title>WGS of actinomycetes isolated from Thailand.</title>
        <authorList>
            <person name="Thawai C."/>
        </authorList>
    </citation>
    <scope>NUCLEOTIDE SEQUENCE [LARGE SCALE GENOMIC DNA]</scope>
    <source>
        <strain evidence="2 3">LPG 2</strain>
    </source>
</reference>
<feature type="transmembrane region" description="Helical" evidence="1">
    <location>
        <begin position="70"/>
        <end position="89"/>
    </location>
</feature>
<proteinExistence type="predicted"/>
<protein>
    <submittedName>
        <fullName evidence="2">Uncharacterized protein</fullName>
    </submittedName>
</protein>
<dbReference type="Proteomes" id="UP000602198">
    <property type="component" value="Unassembled WGS sequence"/>
</dbReference>
<evidence type="ECO:0000313" key="3">
    <source>
        <dbReference type="Proteomes" id="UP000602198"/>
    </source>
</evidence>
<organism evidence="2 3">
    <name type="scientific">Nocardia acididurans</name>
    <dbReference type="NCBI Taxonomy" id="2802282"/>
    <lineage>
        <taxon>Bacteria</taxon>
        <taxon>Bacillati</taxon>
        <taxon>Actinomycetota</taxon>
        <taxon>Actinomycetes</taxon>
        <taxon>Mycobacteriales</taxon>
        <taxon>Nocardiaceae</taxon>
        <taxon>Nocardia</taxon>
    </lineage>
</organism>
<comment type="caution">
    <text evidence="2">The sequence shown here is derived from an EMBL/GenBank/DDBJ whole genome shotgun (WGS) entry which is preliminary data.</text>
</comment>
<feature type="transmembrane region" description="Helical" evidence="1">
    <location>
        <begin position="41"/>
        <end position="63"/>
    </location>
</feature>
<evidence type="ECO:0000313" key="2">
    <source>
        <dbReference type="EMBL" id="MBL1076717.1"/>
    </source>
</evidence>
<sequence>MNTAEKILTIGGLLTLGYGSLLGFPMTAMRMKEGHPPTPRYLTVAHVGAVMQGAILLGLVWAARMSELSSWWETTAAILLVASGVFIAIKDTANWLTGVNDEFADKTWTGPFGFAGAVTLMAGLVILAVGVFAAL</sequence>
<accession>A0ABS1M7U1</accession>
<name>A0ABS1M7U1_9NOCA</name>
<keyword evidence="3" id="KW-1185">Reference proteome</keyword>
<dbReference type="EMBL" id="JAERRJ010000007">
    <property type="protein sequence ID" value="MBL1076717.1"/>
    <property type="molecule type" value="Genomic_DNA"/>
</dbReference>
<gene>
    <name evidence="2" type="ORF">JK358_20165</name>
</gene>
<keyword evidence="1" id="KW-0472">Membrane</keyword>
<feature type="transmembrane region" description="Helical" evidence="1">
    <location>
        <begin position="7"/>
        <end position="29"/>
    </location>
</feature>
<feature type="transmembrane region" description="Helical" evidence="1">
    <location>
        <begin position="109"/>
        <end position="134"/>
    </location>
</feature>
<dbReference type="RefSeq" id="WP_201949262.1">
    <property type="nucleotide sequence ID" value="NZ_JAERRJ010000007.1"/>
</dbReference>